<keyword evidence="3" id="KW-0808">Transferase</keyword>
<reference evidence="3" key="1">
    <citation type="submission" date="2022-11" db="EMBL/GenBank/DDBJ databases">
        <title>Lacinutrix neustonica HL-RS19T sp. nov., isolated from the surface microlayer sample of brackish Lake Shihwa.</title>
        <authorList>
            <person name="Choi J.Y."/>
            <person name="Hwang C.Y."/>
        </authorList>
    </citation>
    <scope>NUCLEOTIDE SEQUENCE</scope>
    <source>
        <strain evidence="3">HL-RS19</strain>
    </source>
</reference>
<evidence type="ECO:0000259" key="2">
    <source>
        <dbReference type="Pfam" id="PF00535"/>
    </source>
</evidence>
<evidence type="ECO:0000313" key="3">
    <source>
        <dbReference type="EMBL" id="WAC03347.1"/>
    </source>
</evidence>
<keyword evidence="3" id="KW-0328">Glycosyltransferase</keyword>
<protein>
    <submittedName>
        <fullName evidence="3">Glycosyltransferase</fullName>
        <ecNumber evidence="3">2.4.-.-</ecNumber>
    </submittedName>
</protein>
<keyword evidence="1" id="KW-0812">Transmembrane</keyword>
<dbReference type="PANTHER" id="PTHR22916:SF3">
    <property type="entry name" value="UDP-GLCNAC:BETAGAL BETA-1,3-N-ACETYLGLUCOSAMINYLTRANSFERASE-LIKE PROTEIN 1"/>
    <property type="match status" value="1"/>
</dbReference>
<dbReference type="GO" id="GO:0016758">
    <property type="term" value="F:hexosyltransferase activity"/>
    <property type="evidence" value="ECO:0007669"/>
    <property type="project" value="UniProtKB-ARBA"/>
</dbReference>
<dbReference type="Pfam" id="PF00535">
    <property type="entry name" value="Glycos_transf_2"/>
    <property type="match status" value="1"/>
</dbReference>
<dbReference type="Gene3D" id="3.90.550.10">
    <property type="entry name" value="Spore Coat Polysaccharide Biosynthesis Protein SpsA, Chain A"/>
    <property type="match status" value="1"/>
</dbReference>
<keyword evidence="4" id="KW-1185">Reference proteome</keyword>
<dbReference type="SUPFAM" id="SSF53448">
    <property type="entry name" value="Nucleotide-diphospho-sugar transferases"/>
    <property type="match status" value="1"/>
</dbReference>
<dbReference type="Proteomes" id="UP001164705">
    <property type="component" value="Chromosome"/>
</dbReference>
<dbReference type="AlphaFoldDB" id="A0A9E8SF14"/>
<keyword evidence="1" id="KW-0472">Membrane</keyword>
<name>A0A9E8SF14_9FLAO</name>
<dbReference type="EC" id="2.4.-.-" evidence="3"/>
<gene>
    <name evidence="3" type="ORF">N7U66_07365</name>
</gene>
<accession>A0A9E8SF14</accession>
<organism evidence="3 4">
    <name type="scientific">Lacinutrix neustonica</name>
    <dbReference type="NCBI Taxonomy" id="2980107"/>
    <lineage>
        <taxon>Bacteria</taxon>
        <taxon>Pseudomonadati</taxon>
        <taxon>Bacteroidota</taxon>
        <taxon>Flavobacteriia</taxon>
        <taxon>Flavobacteriales</taxon>
        <taxon>Flavobacteriaceae</taxon>
        <taxon>Lacinutrix</taxon>
    </lineage>
</organism>
<dbReference type="PANTHER" id="PTHR22916">
    <property type="entry name" value="GLYCOSYLTRANSFERASE"/>
    <property type="match status" value="1"/>
</dbReference>
<feature type="transmembrane region" description="Helical" evidence="1">
    <location>
        <begin position="277"/>
        <end position="296"/>
    </location>
</feature>
<dbReference type="InterPro" id="IPR029044">
    <property type="entry name" value="Nucleotide-diphossugar_trans"/>
</dbReference>
<evidence type="ECO:0000313" key="4">
    <source>
        <dbReference type="Proteomes" id="UP001164705"/>
    </source>
</evidence>
<proteinExistence type="predicted"/>
<keyword evidence="1" id="KW-1133">Transmembrane helix</keyword>
<dbReference type="RefSeq" id="WP_267677928.1">
    <property type="nucleotide sequence ID" value="NZ_CP113088.1"/>
</dbReference>
<sequence>MQKTNPIVTVICTCFNHRDFIKIALDSVLNQSYKNIELLIIDDCSKDDSVQIIKHWIDDNNFGTLIKNKNNLGLTKSFNNAVLKSKGDYLIDLAADDELLPHCIALQISVFNAYKTEKIGIVYGNASVINKSTDEKYVFFNRFSQEKMASSPKDGFIYKELIDHSNTICSVSAMIKRNVFMALGGYDERLIYEDYDFWLRLARTYYILYVDEVLVNRIKLENSLGSLNYKGIDKKNYKFKQATYMAVKKTLAMNKNKEEDQATMRKILLEIKVNIKILNLQLLLKYTVLLLNILLIRQRFKTTTF</sequence>
<evidence type="ECO:0000256" key="1">
    <source>
        <dbReference type="SAM" id="Phobius"/>
    </source>
</evidence>
<dbReference type="InterPro" id="IPR001173">
    <property type="entry name" value="Glyco_trans_2-like"/>
</dbReference>
<dbReference type="EMBL" id="CP113088">
    <property type="protein sequence ID" value="WAC03347.1"/>
    <property type="molecule type" value="Genomic_DNA"/>
</dbReference>
<dbReference type="KEGG" id="lnu:N7U66_07365"/>
<feature type="domain" description="Glycosyltransferase 2-like" evidence="2">
    <location>
        <begin position="9"/>
        <end position="179"/>
    </location>
</feature>